<reference evidence="9 10" key="1">
    <citation type="submission" date="2014-04" db="EMBL/GenBank/DDBJ databases">
        <authorList>
            <consortium name="DOE Joint Genome Institute"/>
            <person name="Kuo A."/>
            <person name="Martino E."/>
            <person name="Perotto S."/>
            <person name="Kohler A."/>
            <person name="Nagy L.G."/>
            <person name="Floudas D."/>
            <person name="Copeland A."/>
            <person name="Barry K.W."/>
            <person name="Cichocki N."/>
            <person name="Veneault-Fourrey C."/>
            <person name="LaButti K."/>
            <person name="Lindquist E.A."/>
            <person name="Lipzen A."/>
            <person name="Lundell T."/>
            <person name="Morin E."/>
            <person name="Murat C."/>
            <person name="Sun H."/>
            <person name="Tunlid A."/>
            <person name="Henrissat B."/>
            <person name="Grigoriev I.V."/>
            <person name="Hibbett D.S."/>
            <person name="Martin F."/>
            <person name="Nordberg H.P."/>
            <person name="Cantor M.N."/>
            <person name="Hua S.X."/>
        </authorList>
    </citation>
    <scope>NUCLEOTIDE SEQUENCE [LARGE SCALE GENOMIC DNA]</scope>
    <source>
        <strain evidence="9 10">Zn</strain>
    </source>
</reference>
<evidence type="ECO:0000256" key="3">
    <source>
        <dbReference type="ARBA" id="ARBA00022692"/>
    </source>
</evidence>
<name>A0A0C3D0I0_OIDMZ</name>
<evidence type="ECO:0000313" key="9">
    <source>
        <dbReference type="EMBL" id="KIN04754.1"/>
    </source>
</evidence>
<dbReference type="InterPro" id="IPR052053">
    <property type="entry name" value="IM_YidH-like"/>
</dbReference>
<proteinExistence type="predicted"/>
<keyword evidence="5 7" id="KW-0472">Membrane</keyword>
<sequence>MDDSNGSAPGSPQAELLRTSAERAVEAESSADEETSIVATRSHNIMNYQSTQNRATRHQPSTTSIRRSGRTYEPGRQDNEEEVAEEHEGWWARLISEYGSIELENKGSVARDHLALERTFLAWLRTSLAFASIGIAITQLFRLNVTSENNGESDSYRRLRQMGKPLGATFLGISIVLLFVGFRRYFGAQHWIIRGKFPASRGSIALVAAITCALVVTSLVVVIVVEPGQYEN</sequence>
<evidence type="ECO:0000256" key="5">
    <source>
        <dbReference type="ARBA" id="ARBA00023136"/>
    </source>
</evidence>
<evidence type="ECO:0000259" key="8">
    <source>
        <dbReference type="Pfam" id="PF02656"/>
    </source>
</evidence>
<dbReference type="Proteomes" id="UP000054321">
    <property type="component" value="Unassembled WGS sequence"/>
</dbReference>
<keyword evidence="2" id="KW-1003">Cell membrane</keyword>
<keyword evidence="10" id="KW-1185">Reference proteome</keyword>
<dbReference type="OrthoDB" id="199599at2759"/>
<feature type="compositionally biased region" description="Polar residues" evidence="6">
    <location>
        <begin position="37"/>
        <end position="66"/>
    </location>
</feature>
<keyword evidence="4 7" id="KW-1133">Transmembrane helix</keyword>
<dbReference type="GO" id="GO:0005886">
    <property type="term" value="C:plasma membrane"/>
    <property type="evidence" value="ECO:0007669"/>
    <property type="project" value="UniProtKB-SubCell"/>
</dbReference>
<dbReference type="HOGENOM" id="CLU_053359_0_0_1"/>
<dbReference type="Pfam" id="PF02656">
    <property type="entry name" value="DUF202"/>
    <property type="match status" value="1"/>
</dbReference>
<feature type="transmembrane region" description="Helical" evidence="7">
    <location>
        <begin position="120"/>
        <end position="142"/>
    </location>
</feature>
<feature type="region of interest" description="Disordered" evidence="6">
    <location>
        <begin position="1"/>
        <end position="83"/>
    </location>
</feature>
<comment type="subcellular location">
    <subcellularLocation>
        <location evidence="1">Cell membrane</location>
        <topology evidence="1">Multi-pass membrane protein</topology>
    </subcellularLocation>
</comment>
<dbReference type="InterPro" id="IPR003807">
    <property type="entry name" value="DUF202"/>
</dbReference>
<evidence type="ECO:0000256" key="6">
    <source>
        <dbReference type="SAM" id="MobiDB-lite"/>
    </source>
</evidence>
<gene>
    <name evidence="9" type="ORF">OIDMADRAFT_17675</name>
</gene>
<feature type="compositionally biased region" description="Polar residues" evidence="6">
    <location>
        <begin position="1"/>
        <end position="10"/>
    </location>
</feature>
<dbReference type="PANTHER" id="PTHR34187:SF2">
    <property type="entry name" value="DUF202 DOMAIN-CONTAINING PROTEIN"/>
    <property type="match status" value="1"/>
</dbReference>
<dbReference type="InParanoid" id="A0A0C3D0I0"/>
<keyword evidence="3 7" id="KW-0812">Transmembrane</keyword>
<evidence type="ECO:0000256" key="7">
    <source>
        <dbReference type="SAM" id="Phobius"/>
    </source>
</evidence>
<accession>A0A0C3D0I0</accession>
<dbReference type="EMBL" id="KN832872">
    <property type="protein sequence ID" value="KIN04754.1"/>
    <property type="molecule type" value="Genomic_DNA"/>
</dbReference>
<evidence type="ECO:0000256" key="1">
    <source>
        <dbReference type="ARBA" id="ARBA00004651"/>
    </source>
</evidence>
<evidence type="ECO:0000256" key="2">
    <source>
        <dbReference type="ARBA" id="ARBA00022475"/>
    </source>
</evidence>
<feature type="domain" description="DUF202" evidence="8">
    <location>
        <begin position="111"/>
        <end position="190"/>
    </location>
</feature>
<reference evidence="10" key="2">
    <citation type="submission" date="2015-01" db="EMBL/GenBank/DDBJ databases">
        <title>Evolutionary Origins and Diversification of the Mycorrhizal Mutualists.</title>
        <authorList>
            <consortium name="DOE Joint Genome Institute"/>
            <consortium name="Mycorrhizal Genomics Consortium"/>
            <person name="Kohler A."/>
            <person name="Kuo A."/>
            <person name="Nagy L.G."/>
            <person name="Floudas D."/>
            <person name="Copeland A."/>
            <person name="Barry K.W."/>
            <person name="Cichocki N."/>
            <person name="Veneault-Fourrey C."/>
            <person name="LaButti K."/>
            <person name="Lindquist E.A."/>
            <person name="Lipzen A."/>
            <person name="Lundell T."/>
            <person name="Morin E."/>
            <person name="Murat C."/>
            <person name="Riley R."/>
            <person name="Ohm R."/>
            <person name="Sun H."/>
            <person name="Tunlid A."/>
            <person name="Henrissat B."/>
            <person name="Grigoriev I.V."/>
            <person name="Hibbett D.S."/>
            <person name="Martin F."/>
        </authorList>
    </citation>
    <scope>NUCLEOTIDE SEQUENCE [LARGE SCALE GENOMIC DNA]</scope>
    <source>
        <strain evidence="10">Zn</strain>
    </source>
</reference>
<feature type="transmembrane region" description="Helical" evidence="7">
    <location>
        <begin position="162"/>
        <end position="182"/>
    </location>
</feature>
<protein>
    <recommendedName>
        <fullName evidence="8">DUF202 domain-containing protein</fullName>
    </recommendedName>
</protein>
<evidence type="ECO:0000313" key="10">
    <source>
        <dbReference type="Proteomes" id="UP000054321"/>
    </source>
</evidence>
<dbReference type="AlphaFoldDB" id="A0A0C3D0I0"/>
<dbReference type="PANTHER" id="PTHR34187">
    <property type="entry name" value="FGR18P"/>
    <property type="match status" value="1"/>
</dbReference>
<feature type="transmembrane region" description="Helical" evidence="7">
    <location>
        <begin position="203"/>
        <end position="225"/>
    </location>
</feature>
<organism evidence="9 10">
    <name type="scientific">Oidiodendron maius (strain Zn)</name>
    <dbReference type="NCBI Taxonomy" id="913774"/>
    <lineage>
        <taxon>Eukaryota</taxon>
        <taxon>Fungi</taxon>
        <taxon>Dikarya</taxon>
        <taxon>Ascomycota</taxon>
        <taxon>Pezizomycotina</taxon>
        <taxon>Leotiomycetes</taxon>
        <taxon>Leotiomycetes incertae sedis</taxon>
        <taxon>Myxotrichaceae</taxon>
        <taxon>Oidiodendron</taxon>
    </lineage>
</organism>
<evidence type="ECO:0000256" key="4">
    <source>
        <dbReference type="ARBA" id="ARBA00022989"/>
    </source>
</evidence>